<evidence type="ECO:0000313" key="2">
    <source>
        <dbReference type="EMBL" id="GAA2472095.1"/>
    </source>
</evidence>
<dbReference type="Proteomes" id="UP001501721">
    <property type="component" value="Unassembled WGS sequence"/>
</dbReference>
<accession>A0ABN3KUD4</accession>
<feature type="compositionally biased region" description="Basic and acidic residues" evidence="1">
    <location>
        <begin position="1"/>
        <end position="16"/>
    </location>
</feature>
<organism evidence="2 3">
    <name type="scientific">Streptomyces graminearus</name>
    <dbReference type="NCBI Taxonomy" id="284030"/>
    <lineage>
        <taxon>Bacteria</taxon>
        <taxon>Bacillati</taxon>
        <taxon>Actinomycetota</taxon>
        <taxon>Actinomycetes</taxon>
        <taxon>Kitasatosporales</taxon>
        <taxon>Streptomycetaceae</taxon>
        <taxon>Streptomyces</taxon>
    </lineage>
</organism>
<evidence type="ECO:0000313" key="3">
    <source>
        <dbReference type="Proteomes" id="UP001501721"/>
    </source>
</evidence>
<reference evidence="2 3" key="1">
    <citation type="journal article" date="2019" name="Int. J. Syst. Evol. Microbiol.">
        <title>The Global Catalogue of Microorganisms (GCM) 10K type strain sequencing project: providing services to taxonomists for standard genome sequencing and annotation.</title>
        <authorList>
            <consortium name="The Broad Institute Genomics Platform"/>
            <consortium name="The Broad Institute Genome Sequencing Center for Infectious Disease"/>
            <person name="Wu L."/>
            <person name="Ma J."/>
        </authorList>
    </citation>
    <scope>NUCLEOTIDE SEQUENCE [LARGE SCALE GENOMIC DNA]</scope>
    <source>
        <strain evidence="2 3">JCM 6923</strain>
    </source>
</reference>
<name>A0ABN3KUD4_9ACTN</name>
<comment type="caution">
    <text evidence="2">The sequence shown here is derived from an EMBL/GenBank/DDBJ whole genome shotgun (WGS) entry which is preliminary data.</text>
</comment>
<proteinExistence type="predicted"/>
<sequence>MCAEQSERVSAQRDDPEGGFGLRLSRARAGPDGGTRPGRTPDPDPDRDPDPDPPDHTVPSAVRSTATAWAMAAPAAWVPRSASSITKSWMMPW</sequence>
<keyword evidence="3" id="KW-1185">Reference proteome</keyword>
<evidence type="ECO:0000256" key="1">
    <source>
        <dbReference type="SAM" id="MobiDB-lite"/>
    </source>
</evidence>
<feature type="compositionally biased region" description="Basic and acidic residues" evidence="1">
    <location>
        <begin position="39"/>
        <end position="55"/>
    </location>
</feature>
<dbReference type="EMBL" id="BAAATL010000005">
    <property type="protein sequence ID" value="GAA2472095.1"/>
    <property type="molecule type" value="Genomic_DNA"/>
</dbReference>
<gene>
    <name evidence="2" type="ORF">GCM10010422_13350</name>
</gene>
<feature type="region of interest" description="Disordered" evidence="1">
    <location>
        <begin position="74"/>
        <end position="93"/>
    </location>
</feature>
<feature type="region of interest" description="Disordered" evidence="1">
    <location>
        <begin position="1"/>
        <end position="63"/>
    </location>
</feature>
<feature type="compositionally biased region" description="Low complexity" evidence="1">
    <location>
        <begin position="74"/>
        <end position="84"/>
    </location>
</feature>
<protein>
    <submittedName>
        <fullName evidence="2">Uncharacterized protein</fullName>
    </submittedName>
</protein>